<dbReference type="Ensembl" id="ENSSRHT00000016704.1">
    <property type="protein sequence ID" value="ENSSRHP00000016166.1"/>
    <property type="gene ID" value="ENSSRHG00000008929.1"/>
</dbReference>
<dbReference type="GO" id="GO:0009791">
    <property type="term" value="P:post-embryonic development"/>
    <property type="evidence" value="ECO:0007669"/>
    <property type="project" value="UniProtKB-ARBA"/>
</dbReference>
<dbReference type="PANTHER" id="PTHR46481:SF10">
    <property type="entry name" value="ZINC FINGER BED DOMAIN-CONTAINING PROTEIN 39"/>
    <property type="match status" value="1"/>
</dbReference>
<dbReference type="GO" id="GO:0008270">
    <property type="term" value="F:zinc ion binding"/>
    <property type="evidence" value="ECO:0007669"/>
    <property type="project" value="UniProtKB-KW"/>
</dbReference>
<accession>A0A673GRL3</accession>
<keyword evidence="3 9" id="KW-0863">Zinc-finger</keyword>
<keyword evidence="8" id="KW-0539">Nucleus</keyword>
<evidence type="ECO:0000256" key="6">
    <source>
        <dbReference type="ARBA" id="ARBA00023125"/>
    </source>
</evidence>
<dbReference type="SMART" id="SM00614">
    <property type="entry name" value="ZnF_BED"/>
    <property type="match status" value="1"/>
</dbReference>
<evidence type="ECO:0000313" key="12">
    <source>
        <dbReference type="Proteomes" id="UP000472270"/>
    </source>
</evidence>
<reference evidence="11" key="2">
    <citation type="submission" date="2025-09" db="UniProtKB">
        <authorList>
            <consortium name="Ensembl"/>
        </authorList>
    </citation>
    <scope>IDENTIFICATION</scope>
</reference>
<keyword evidence="12" id="KW-1185">Reference proteome</keyword>
<evidence type="ECO:0000256" key="5">
    <source>
        <dbReference type="ARBA" id="ARBA00023015"/>
    </source>
</evidence>
<keyword evidence="2" id="KW-0479">Metal-binding</keyword>
<dbReference type="InterPro" id="IPR008906">
    <property type="entry name" value="HATC_C_dom"/>
</dbReference>
<dbReference type="InterPro" id="IPR003656">
    <property type="entry name" value="Znf_BED"/>
</dbReference>
<keyword evidence="5" id="KW-0805">Transcription regulation</keyword>
<reference evidence="11" key="1">
    <citation type="submission" date="2025-08" db="UniProtKB">
        <authorList>
            <consortium name="Ensembl"/>
        </authorList>
    </citation>
    <scope>IDENTIFICATION</scope>
</reference>
<dbReference type="Pfam" id="PF05699">
    <property type="entry name" value="Dimer_Tnp_hAT"/>
    <property type="match status" value="1"/>
</dbReference>
<evidence type="ECO:0000313" key="11">
    <source>
        <dbReference type="Ensembl" id="ENSSRHP00000016166.1"/>
    </source>
</evidence>
<dbReference type="PROSITE" id="PS50808">
    <property type="entry name" value="ZF_BED"/>
    <property type="match status" value="1"/>
</dbReference>
<dbReference type="SUPFAM" id="SSF57667">
    <property type="entry name" value="beta-beta-alpha zinc fingers"/>
    <property type="match status" value="1"/>
</dbReference>
<dbReference type="GO" id="GO:0003677">
    <property type="term" value="F:DNA binding"/>
    <property type="evidence" value="ECO:0007669"/>
    <property type="project" value="UniProtKB-KW"/>
</dbReference>
<dbReference type="Pfam" id="PF02892">
    <property type="entry name" value="zf-BED"/>
    <property type="match status" value="1"/>
</dbReference>
<evidence type="ECO:0000256" key="1">
    <source>
        <dbReference type="ARBA" id="ARBA00004123"/>
    </source>
</evidence>
<comment type="subcellular location">
    <subcellularLocation>
        <location evidence="1">Nucleus</location>
    </subcellularLocation>
</comment>
<evidence type="ECO:0000256" key="2">
    <source>
        <dbReference type="ARBA" id="ARBA00022723"/>
    </source>
</evidence>
<protein>
    <recommendedName>
        <fullName evidence="10">BED-type domain-containing protein</fullName>
    </recommendedName>
</protein>
<dbReference type="PANTHER" id="PTHR46481">
    <property type="entry name" value="ZINC FINGER BED DOMAIN-CONTAINING PROTEIN 4"/>
    <property type="match status" value="1"/>
</dbReference>
<dbReference type="Gene3D" id="1.10.10.1070">
    <property type="entry name" value="Zinc finger, BED domain-containing"/>
    <property type="match status" value="1"/>
</dbReference>
<keyword evidence="6" id="KW-0238">DNA-binding</keyword>
<evidence type="ECO:0000256" key="4">
    <source>
        <dbReference type="ARBA" id="ARBA00022833"/>
    </source>
</evidence>
<dbReference type="GO" id="GO:0005634">
    <property type="term" value="C:nucleus"/>
    <property type="evidence" value="ECO:0007669"/>
    <property type="project" value="UniProtKB-SubCell"/>
</dbReference>
<feature type="domain" description="BED-type" evidence="10">
    <location>
        <begin position="20"/>
        <end position="77"/>
    </location>
</feature>
<evidence type="ECO:0000259" key="10">
    <source>
        <dbReference type="PROSITE" id="PS50808"/>
    </source>
</evidence>
<dbReference type="InterPro" id="IPR036236">
    <property type="entry name" value="Znf_C2H2_sf"/>
</dbReference>
<evidence type="ECO:0000256" key="3">
    <source>
        <dbReference type="ARBA" id="ARBA00022771"/>
    </source>
</evidence>
<dbReference type="SUPFAM" id="SSF140996">
    <property type="entry name" value="Hermes dimerisation domain"/>
    <property type="match status" value="1"/>
</dbReference>
<dbReference type="AlphaFoldDB" id="A0A673GRL3"/>
<name>A0A673GRL3_9TELE</name>
<evidence type="ECO:0000256" key="8">
    <source>
        <dbReference type="ARBA" id="ARBA00023242"/>
    </source>
</evidence>
<evidence type="ECO:0000256" key="7">
    <source>
        <dbReference type="ARBA" id="ARBA00023163"/>
    </source>
</evidence>
<proteinExistence type="predicted"/>
<dbReference type="InterPro" id="IPR052035">
    <property type="entry name" value="ZnF_BED_domain_contain"/>
</dbReference>
<keyword evidence="7" id="KW-0804">Transcription</keyword>
<organism evidence="11 12">
    <name type="scientific">Sinocyclocheilus rhinocerous</name>
    <dbReference type="NCBI Taxonomy" id="307959"/>
    <lineage>
        <taxon>Eukaryota</taxon>
        <taxon>Metazoa</taxon>
        <taxon>Chordata</taxon>
        <taxon>Craniata</taxon>
        <taxon>Vertebrata</taxon>
        <taxon>Euteleostomi</taxon>
        <taxon>Actinopterygii</taxon>
        <taxon>Neopterygii</taxon>
        <taxon>Teleostei</taxon>
        <taxon>Ostariophysi</taxon>
        <taxon>Cypriniformes</taxon>
        <taxon>Cyprinidae</taxon>
        <taxon>Cyprininae</taxon>
        <taxon>Sinocyclocheilus</taxon>
    </lineage>
</organism>
<keyword evidence="4" id="KW-0862">Zinc</keyword>
<dbReference type="InterPro" id="IPR012337">
    <property type="entry name" value="RNaseH-like_sf"/>
</dbReference>
<evidence type="ECO:0000256" key="9">
    <source>
        <dbReference type="PROSITE-ProRule" id="PRU00027"/>
    </source>
</evidence>
<dbReference type="Proteomes" id="UP000472270">
    <property type="component" value="Unassembled WGS sequence"/>
</dbReference>
<sequence length="508" mass="57531">MVEKESEDSESERILLMSKHLKSAVWHFFGFWSVNGEIIDKTNIICKLCKKPLLFHSTTSNMRTHMQSCHPEQFSQECHDEGPALKQFRVTSFYTTNTTNPLPAAKQEEITQKRTEFICKDMRPISIVDGDGFQNFVQALKPRYNLPSRDSTAKSVKASLNNRSVALTTDGWTSLHTDAYVTVTAHFISDGWEIKNYVLKTEELREKHTAENVSECMLQILGEFEIKLESVISVTTDIAGNYVNAVESHMKRVNIPCLAHTPNLAVWKGLRGVRAIKTGISKLKMAAAHFSKSAVDSYLLEKKQKLLEVKYDKLIHDCPTRWNSTYDMIARALEQQAPVAAVIFEVLHQKRVMETWFLTCGKRAPSAPKSHVTFLRLWDESKSESTDVVKQPDARQKTALPAMGNMFDGVCSQTQSNAEQGIRTLEHEMDMYEREAMLPADENPLSWWQKSCGIYPHIAQLAKTYLTIPGTSVRAERMFSSAGNIVNKKRSALAANQVDRLVFLTNSM</sequence>
<dbReference type="GO" id="GO:0046983">
    <property type="term" value="F:protein dimerization activity"/>
    <property type="evidence" value="ECO:0007669"/>
    <property type="project" value="InterPro"/>
</dbReference>
<dbReference type="SUPFAM" id="SSF53098">
    <property type="entry name" value="Ribonuclease H-like"/>
    <property type="match status" value="1"/>
</dbReference>